<dbReference type="Proteomes" id="UP000437736">
    <property type="component" value="Unassembled WGS sequence"/>
</dbReference>
<gene>
    <name evidence="1" type="ORF">GHK86_05845</name>
</gene>
<protein>
    <submittedName>
        <fullName evidence="1">Uncharacterized protein</fullName>
    </submittedName>
</protein>
<name>A0ABW9QQY3_9ACTN</name>
<evidence type="ECO:0000313" key="2">
    <source>
        <dbReference type="Proteomes" id="UP000437736"/>
    </source>
</evidence>
<dbReference type="EMBL" id="WJHE01000253">
    <property type="protein sequence ID" value="MST32245.1"/>
    <property type="molecule type" value="Genomic_DNA"/>
</dbReference>
<organism evidence="1 2">
    <name type="scientific">Acidiferrimicrobium australe</name>
    <dbReference type="NCBI Taxonomy" id="2664430"/>
    <lineage>
        <taxon>Bacteria</taxon>
        <taxon>Bacillati</taxon>
        <taxon>Actinomycetota</taxon>
        <taxon>Acidimicrobiia</taxon>
        <taxon>Acidimicrobiales</taxon>
        <taxon>Acidimicrobiaceae</taxon>
        <taxon>Acidiferrimicrobium</taxon>
    </lineage>
</organism>
<evidence type="ECO:0000313" key="1">
    <source>
        <dbReference type="EMBL" id="MST32245.1"/>
    </source>
</evidence>
<keyword evidence="2" id="KW-1185">Reference proteome</keyword>
<proteinExistence type="predicted"/>
<reference evidence="1 2" key="1">
    <citation type="submission" date="2019-11" db="EMBL/GenBank/DDBJ databases">
        <title>Acidiferrimicrobium australis gen. nov., sp. nov., an acidophilic and obligately heterotrophic, member of the Actinobacteria that catalyses dissimilatory oxido- reduction of iron isolated from metal-rich acidic water in Chile.</title>
        <authorList>
            <person name="Gonzalez D."/>
            <person name="Huber K."/>
            <person name="Hedrich S."/>
            <person name="Rojas-Villalobos C."/>
            <person name="Quatrini R."/>
            <person name="Dinamarca M.A."/>
            <person name="Schwarz A."/>
            <person name="Canales C."/>
            <person name="Nancucheo I."/>
        </authorList>
    </citation>
    <scope>NUCLEOTIDE SEQUENCE [LARGE SCALE GENOMIC DNA]</scope>
    <source>
        <strain evidence="1 2">USS-CCA1</strain>
    </source>
</reference>
<accession>A0ABW9QQY3</accession>
<sequence length="160" mass="15853">MKAGVVAGTAVWVAPAVESFVSPAAAASGPTTECLTGIASISWLALIIKQGGSYYIAKIDPGSSPAWGTATGKFPCGKHSFWKVPDHTYQSGAPSGVTVTATTSSAVTVNVASGYEIVTVEAHGGAGPRGGGSICVPGPSGLTGPGTFTFVPCTPTVKPE</sequence>
<comment type="caution">
    <text evidence="1">The sequence shown here is derived from an EMBL/GenBank/DDBJ whole genome shotgun (WGS) entry which is preliminary data.</text>
</comment>